<proteinExistence type="predicted"/>
<evidence type="ECO:0000313" key="1">
    <source>
        <dbReference type="EMBL" id="TQD98825.1"/>
    </source>
</evidence>
<protein>
    <submittedName>
        <fullName evidence="1">Uncharacterized protein</fullName>
    </submittedName>
</protein>
<dbReference type="EMBL" id="VIEB01000246">
    <property type="protein sequence ID" value="TQD98825.1"/>
    <property type="molecule type" value="Genomic_DNA"/>
</dbReference>
<sequence>MTDTTKDLVSGFPVSDCDFIGMEKKVDASKLWTKEDEDSLLCDVGFCSCPEVVLISIAKFSENDAHHVFVGRQQTFDIASLKLGFHKFTHDKDGTNFQRHLHSKSLTVLESDCKNGKFQVFILEIHVSNVEFEKAKLLCSRALYLFEKMSNSGYILDIKLGYHMSIHNKCGTNFLSSFESIDLLASCKDSDFCVVFNRSIGYYCKGIHDKGGTTIQRLSNLKSIGKVETILAQEDASISVVLILQLCYHKGICDKGGGLPKDKIWKNHSRIFRYKIGTIFISSCTNEYENATAYNKNGTVCLYEFNSMDFLAICALDFVLNAKKMNF</sequence>
<dbReference type="AlphaFoldDB" id="A0A540MJ70"/>
<gene>
    <name evidence="1" type="ORF">C1H46_015468</name>
</gene>
<name>A0A540MJ70_MALBA</name>
<dbReference type="Proteomes" id="UP000315295">
    <property type="component" value="Unassembled WGS sequence"/>
</dbReference>
<keyword evidence="2" id="KW-1185">Reference proteome</keyword>
<organism evidence="1 2">
    <name type="scientific">Malus baccata</name>
    <name type="common">Siberian crab apple</name>
    <name type="synonym">Pyrus baccata</name>
    <dbReference type="NCBI Taxonomy" id="106549"/>
    <lineage>
        <taxon>Eukaryota</taxon>
        <taxon>Viridiplantae</taxon>
        <taxon>Streptophyta</taxon>
        <taxon>Embryophyta</taxon>
        <taxon>Tracheophyta</taxon>
        <taxon>Spermatophyta</taxon>
        <taxon>Magnoliopsida</taxon>
        <taxon>eudicotyledons</taxon>
        <taxon>Gunneridae</taxon>
        <taxon>Pentapetalae</taxon>
        <taxon>rosids</taxon>
        <taxon>fabids</taxon>
        <taxon>Rosales</taxon>
        <taxon>Rosaceae</taxon>
        <taxon>Amygdaloideae</taxon>
        <taxon>Maleae</taxon>
        <taxon>Malus</taxon>
    </lineage>
</organism>
<reference evidence="1 2" key="1">
    <citation type="journal article" date="2019" name="G3 (Bethesda)">
        <title>Sequencing of a Wild Apple (Malus baccata) Genome Unravels the Differences Between Cultivated and Wild Apple Species Regarding Disease Resistance and Cold Tolerance.</title>
        <authorList>
            <person name="Chen X."/>
        </authorList>
    </citation>
    <scope>NUCLEOTIDE SEQUENCE [LARGE SCALE GENOMIC DNA]</scope>
    <source>
        <strain evidence="2">cv. Shandingzi</strain>
        <tissue evidence="1">Leaves</tissue>
    </source>
</reference>
<comment type="caution">
    <text evidence="1">The sequence shown here is derived from an EMBL/GenBank/DDBJ whole genome shotgun (WGS) entry which is preliminary data.</text>
</comment>
<accession>A0A540MJ70</accession>
<evidence type="ECO:0000313" key="2">
    <source>
        <dbReference type="Proteomes" id="UP000315295"/>
    </source>
</evidence>